<dbReference type="GO" id="GO:0006355">
    <property type="term" value="P:regulation of DNA-templated transcription"/>
    <property type="evidence" value="ECO:0007669"/>
    <property type="project" value="UniProtKB-UniRule"/>
</dbReference>
<dbReference type="InterPro" id="IPR003142">
    <property type="entry name" value="BPL_C"/>
</dbReference>
<keyword evidence="6" id="KW-0804">Transcription</keyword>
<keyword evidence="4 6" id="KW-0092">Biotin</keyword>
<dbReference type="Gene3D" id="1.10.10.10">
    <property type="entry name" value="Winged helix-like DNA-binding domain superfamily/Winged helix DNA-binding domain"/>
    <property type="match status" value="1"/>
</dbReference>
<dbReference type="InterPro" id="IPR036388">
    <property type="entry name" value="WH-like_DNA-bd_sf"/>
</dbReference>
<dbReference type="GO" id="GO:0005524">
    <property type="term" value="F:ATP binding"/>
    <property type="evidence" value="ECO:0007669"/>
    <property type="project" value="UniProtKB-UniRule"/>
</dbReference>
<comment type="similarity">
    <text evidence="6">Belongs to the biotin--protein ligase family.</text>
</comment>
<proteinExistence type="inferred from homology"/>
<dbReference type="InterPro" id="IPR004408">
    <property type="entry name" value="Biotin_CoA_COase_ligase"/>
</dbReference>
<evidence type="ECO:0000256" key="6">
    <source>
        <dbReference type="HAMAP-Rule" id="MF_00978"/>
    </source>
</evidence>
<dbReference type="InterPro" id="IPR030855">
    <property type="entry name" value="Bifunct_BirA"/>
</dbReference>
<dbReference type="Gene3D" id="3.30.930.10">
    <property type="entry name" value="Bira Bifunctional Protein, Domain 2"/>
    <property type="match status" value="1"/>
</dbReference>
<evidence type="ECO:0000256" key="2">
    <source>
        <dbReference type="ARBA" id="ARBA00022741"/>
    </source>
</evidence>
<dbReference type="Gene3D" id="2.30.30.100">
    <property type="match status" value="1"/>
</dbReference>
<evidence type="ECO:0000256" key="3">
    <source>
        <dbReference type="ARBA" id="ARBA00022840"/>
    </source>
</evidence>
<dbReference type="RefSeq" id="WP_311363134.1">
    <property type="nucleotide sequence ID" value="NZ_JAVRIE010000013.1"/>
</dbReference>
<dbReference type="InterPro" id="IPR045864">
    <property type="entry name" value="aa-tRNA-synth_II/BPL/LPL"/>
</dbReference>
<sequence>MRKAAALTRSKIIQVLASGEFHSGEDLGELTGISRSAVANHIKYLADIGLDIFSVKGRGYRLANPIQLLNKDSILSLIGHKHQENIDVFTIIDSTNTFIKQNLQALPQGYMCLAEAQTSGRGRRGKTWVSPFGSSIYMSMAWTFSGGYQSIVGLSLLVGIGINRVMQKLGIHDCKLKWPNDVYHNNKKLAGILIEVEGQVGSDANAIIGIGVNVDLPKNISGIDQPFTDIKEILNRSLDRNELIAMLFSTLTEMLKEFESSGLRPFMEEWKKADLFYNQYVYLVSGNNQIHGVSKGINESGALLLENSGGITPHHGGEISVRKL</sequence>
<dbReference type="SUPFAM" id="SSF55681">
    <property type="entry name" value="Class II aaRS and biotin synthetases"/>
    <property type="match status" value="1"/>
</dbReference>
<dbReference type="SUPFAM" id="SSF50037">
    <property type="entry name" value="C-terminal domain of transcriptional repressors"/>
    <property type="match status" value="1"/>
</dbReference>
<comment type="function">
    <text evidence="6">Acts both as a biotin--[acetyl-CoA-carboxylase] ligase and a biotin-operon repressor. In the presence of ATP, BirA activates biotin to form the BirA-biotinyl-5'-adenylate (BirA-bio-5'-AMP or holoBirA) complex. HoloBirA can either transfer the biotinyl moiety to the biotin carboxyl carrier protein (BCCP) subunit of acetyl-CoA carboxylase, or bind to the biotin operator site and inhibit transcription of the operon.</text>
</comment>
<dbReference type="InterPro" id="IPR004143">
    <property type="entry name" value="BPL_LPL_catalytic"/>
</dbReference>
<comment type="catalytic activity">
    <reaction evidence="5 6">
        <text>biotin + L-lysyl-[protein] + ATP = N(6)-biotinyl-L-lysyl-[protein] + AMP + diphosphate + H(+)</text>
        <dbReference type="Rhea" id="RHEA:11756"/>
        <dbReference type="Rhea" id="RHEA-COMP:9752"/>
        <dbReference type="Rhea" id="RHEA-COMP:10505"/>
        <dbReference type="ChEBI" id="CHEBI:15378"/>
        <dbReference type="ChEBI" id="CHEBI:29969"/>
        <dbReference type="ChEBI" id="CHEBI:30616"/>
        <dbReference type="ChEBI" id="CHEBI:33019"/>
        <dbReference type="ChEBI" id="CHEBI:57586"/>
        <dbReference type="ChEBI" id="CHEBI:83144"/>
        <dbReference type="ChEBI" id="CHEBI:456215"/>
        <dbReference type="EC" id="6.3.4.15"/>
    </reaction>
</comment>
<feature type="binding site" evidence="6">
    <location>
        <begin position="94"/>
        <end position="96"/>
    </location>
    <ligand>
        <name>biotin</name>
        <dbReference type="ChEBI" id="CHEBI:57586"/>
    </ligand>
</feature>
<keyword evidence="3 6" id="KW-0067">ATP-binding</keyword>
<dbReference type="InterPro" id="IPR011991">
    <property type="entry name" value="ArsR-like_HTH"/>
</dbReference>
<dbReference type="AlphaFoldDB" id="A0AAW8R8Y3"/>
<feature type="domain" description="BPL/LPL catalytic" evidence="7">
    <location>
        <begin position="71"/>
        <end position="259"/>
    </location>
</feature>
<keyword evidence="9" id="KW-1185">Reference proteome</keyword>
<dbReference type="SUPFAM" id="SSF46785">
    <property type="entry name" value="Winged helix' DNA-binding domain"/>
    <property type="match status" value="1"/>
</dbReference>
<keyword evidence="6" id="KW-0678">Repressor</keyword>
<dbReference type="EC" id="6.3.4.15" evidence="6"/>
<dbReference type="NCBIfam" id="TIGR00121">
    <property type="entry name" value="birA_ligase"/>
    <property type="match status" value="1"/>
</dbReference>
<feature type="binding site" evidence="6">
    <location>
        <position position="188"/>
    </location>
    <ligand>
        <name>biotin</name>
        <dbReference type="ChEBI" id="CHEBI:57586"/>
    </ligand>
</feature>
<dbReference type="Pfam" id="PF03099">
    <property type="entry name" value="BPL_LplA_LipB"/>
    <property type="match status" value="1"/>
</dbReference>
<comment type="caution">
    <text evidence="8">The sequence shown here is derived from an EMBL/GenBank/DDBJ whole genome shotgun (WGS) entry which is preliminary data.</text>
</comment>
<dbReference type="GO" id="GO:0004077">
    <property type="term" value="F:biotin--[biotin carboxyl-carrier protein] ligase activity"/>
    <property type="evidence" value="ECO:0007669"/>
    <property type="project" value="UniProtKB-UniRule"/>
</dbReference>
<keyword evidence="6" id="KW-0805">Transcription regulation</keyword>
<dbReference type="CDD" id="cd16442">
    <property type="entry name" value="BPL"/>
    <property type="match status" value="1"/>
</dbReference>
<keyword evidence="2 6" id="KW-0547">Nucleotide-binding</keyword>
<dbReference type="InterPro" id="IPR036390">
    <property type="entry name" value="WH_DNA-bd_sf"/>
</dbReference>
<dbReference type="EMBL" id="JAVRIE010000013">
    <property type="protein sequence ID" value="MDT0584363.1"/>
    <property type="molecule type" value="Genomic_DNA"/>
</dbReference>
<dbReference type="PROSITE" id="PS51733">
    <property type="entry name" value="BPL_LPL_CATALYTIC"/>
    <property type="match status" value="1"/>
</dbReference>
<feature type="DNA-binding region" description="H-T-H motif" evidence="6">
    <location>
        <begin position="24"/>
        <end position="43"/>
    </location>
</feature>
<evidence type="ECO:0000256" key="5">
    <source>
        <dbReference type="ARBA" id="ARBA00047846"/>
    </source>
</evidence>
<dbReference type="HAMAP" id="MF_00978">
    <property type="entry name" value="Bifunct_BirA"/>
    <property type="match status" value="1"/>
</dbReference>
<dbReference type="InterPro" id="IPR013196">
    <property type="entry name" value="HTH_11"/>
</dbReference>
<dbReference type="Pfam" id="PF02237">
    <property type="entry name" value="BPL_C"/>
    <property type="match status" value="1"/>
</dbReference>
<feature type="binding site" evidence="6">
    <location>
        <begin position="121"/>
        <end position="123"/>
    </location>
    <ligand>
        <name>biotin</name>
        <dbReference type="ChEBI" id="CHEBI:57586"/>
    </ligand>
</feature>
<dbReference type="GO" id="GO:0005737">
    <property type="term" value="C:cytoplasm"/>
    <property type="evidence" value="ECO:0007669"/>
    <property type="project" value="TreeGrafter"/>
</dbReference>
<keyword evidence="6" id="KW-0238">DNA-binding</keyword>
<accession>A0AAW8R8Y3</accession>
<keyword evidence="1 6" id="KW-0436">Ligase</keyword>
<evidence type="ECO:0000256" key="1">
    <source>
        <dbReference type="ARBA" id="ARBA00022598"/>
    </source>
</evidence>
<evidence type="ECO:0000259" key="7">
    <source>
        <dbReference type="PROSITE" id="PS51733"/>
    </source>
</evidence>
<dbReference type="NCBIfam" id="NF008847">
    <property type="entry name" value="PRK11886.1-2"/>
    <property type="match status" value="1"/>
</dbReference>
<dbReference type="InterPro" id="IPR008988">
    <property type="entry name" value="Transcriptional_repressor_C"/>
</dbReference>
<evidence type="ECO:0000313" key="8">
    <source>
        <dbReference type="EMBL" id="MDT0584363.1"/>
    </source>
</evidence>
<reference evidence="8 9" key="1">
    <citation type="submission" date="2023-09" db="EMBL/GenBank/DDBJ databases">
        <authorList>
            <person name="Rey-Velasco X."/>
        </authorList>
    </citation>
    <scope>NUCLEOTIDE SEQUENCE [LARGE SCALE GENOMIC DNA]</scope>
    <source>
        <strain evidence="8 9">W409</strain>
    </source>
</reference>
<dbReference type="GO" id="GO:0003677">
    <property type="term" value="F:DNA binding"/>
    <property type="evidence" value="ECO:0007669"/>
    <property type="project" value="UniProtKB-UniRule"/>
</dbReference>
<evidence type="ECO:0000256" key="4">
    <source>
        <dbReference type="ARBA" id="ARBA00023267"/>
    </source>
</evidence>
<dbReference type="Pfam" id="PF08279">
    <property type="entry name" value="HTH_11"/>
    <property type="match status" value="1"/>
</dbReference>
<evidence type="ECO:0000313" key="9">
    <source>
        <dbReference type="Proteomes" id="UP001249020"/>
    </source>
</evidence>
<dbReference type="Proteomes" id="UP001249020">
    <property type="component" value="Unassembled WGS sequence"/>
</dbReference>
<organism evidence="8 9">
    <name type="scientific">Brumicola blandensis</name>
    <dbReference type="NCBI Taxonomy" id="3075611"/>
    <lineage>
        <taxon>Bacteria</taxon>
        <taxon>Pseudomonadati</taxon>
        <taxon>Pseudomonadota</taxon>
        <taxon>Gammaproteobacteria</taxon>
        <taxon>Alteromonadales</taxon>
        <taxon>Alteromonadaceae</taxon>
        <taxon>Brumicola</taxon>
    </lineage>
</organism>
<feature type="binding site" evidence="6">
    <location>
        <position position="117"/>
    </location>
    <ligand>
        <name>biotin</name>
        <dbReference type="ChEBI" id="CHEBI:57586"/>
    </ligand>
</feature>
<dbReference type="CDD" id="cd00090">
    <property type="entry name" value="HTH_ARSR"/>
    <property type="match status" value="1"/>
</dbReference>
<dbReference type="PANTHER" id="PTHR12835">
    <property type="entry name" value="BIOTIN PROTEIN LIGASE"/>
    <property type="match status" value="1"/>
</dbReference>
<protein>
    <recommendedName>
        <fullName evidence="6">Bifunctional ligase/repressor BirA</fullName>
    </recommendedName>
    <alternativeName>
        <fullName evidence="6">Biotin operon repressor</fullName>
    </alternativeName>
    <alternativeName>
        <fullName evidence="6">Biotin--[acetyl-CoA-carboxylase] ligase</fullName>
        <ecNumber evidence="6">6.3.4.15</ecNumber>
    </alternativeName>
    <alternativeName>
        <fullName evidence="6">Biotin--protein ligase</fullName>
    </alternativeName>
    <alternativeName>
        <fullName evidence="6">Biotin-[acetyl-CoA carboxylase] synthetase</fullName>
    </alternativeName>
</protein>
<gene>
    <name evidence="6 8" type="primary">birA</name>
    <name evidence="8" type="ORF">RM544_17590</name>
</gene>
<dbReference type="PANTHER" id="PTHR12835:SF5">
    <property type="entry name" value="BIOTIN--PROTEIN LIGASE"/>
    <property type="match status" value="1"/>
</dbReference>
<name>A0AAW8R8Y3_9ALTE</name>